<proteinExistence type="predicted"/>
<feature type="transmembrane region" description="Helical" evidence="1">
    <location>
        <begin position="410"/>
        <end position="430"/>
    </location>
</feature>
<dbReference type="InterPro" id="IPR006726">
    <property type="entry name" value="PHBA_efflux_AaeB/fusaric-R"/>
</dbReference>
<keyword evidence="3" id="KW-1185">Reference proteome</keyword>
<feature type="transmembrane region" description="Helical" evidence="1">
    <location>
        <begin position="107"/>
        <end position="127"/>
    </location>
</feature>
<feature type="transmembrane region" description="Helical" evidence="1">
    <location>
        <begin position="147"/>
        <end position="168"/>
    </location>
</feature>
<keyword evidence="1" id="KW-0472">Membrane</keyword>
<accession>A0ABN7I8P8</accession>
<evidence type="ECO:0000313" key="2">
    <source>
        <dbReference type="EMBL" id="CAD6554653.1"/>
    </source>
</evidence>
<organism evidence="2 3">
    <name type="scientific">Paraburkholderia hiiakae</name>
    <dbReference type="NCBI Taxonomy" id="1081782"/>
    <lineage>
        <taxon>Bacteria</taxon>
        <taxon>Pseudomonadati</taxon>
        <taxon>Pseudomonadota</taxon>
        <taxon>Betaproteobacteria</taxon>
        <taxon>Burkholderiales</taxon>
        <taxon>Burkholderiaceae</taxon>
        <taxon>Paraburkholderia</taxon>
    </lineage>
</organism>
<sequence length="663" mass="71396">MNSHFTGSSFFFSLKTYLAAILALGIAFWQSLQFPYWAMMCVYILAQSQSGRLRLKGLHMVLGSLIGGTLGVAASIMFATSLAAIMVALTLMLMGGIYLADRHRRSNFYVFLLSGITCLLVAMPGVATPDTAFPRAIDRIEDVVVGVFSLIFVDALLFAHDGFANASAITHKWLGSMREVAVSVLRGQPVDDRLQTGIIQETLQLTPLGDGMSCEGSSYGWERTRALMSALTNGVRLVPVLSSMVDFDRAFGSAAAHPDDIGTREQLAQWIEAGCPDDDRSAVLRMRLRPAVAILAGDRAAAVRLCYRRYLRGIYAGCRQMHRAFAQFDLPAPGHIHVPAGARMTPATFAQVNWAFALRGALCVGLHMALLGALWDATGWDTTMAFGMLLSAIFVSIATLTSAPLALLKVVARITGIAMAIVALYVLVVLPAVDSFFMLALALLPALFLLGFQILKQGGVLFAVLPMAMLRIGADGAGTTPDALLGSVIAMYLGIAVAMIVNILIPPPSTAASVRWLMKSSVRGMTRIDDRHGADARNYAWHTLDRFMVIQTRRPVLEGAFQKDPGMQTLRALRIGMGMGTLRRWAGTTAERCTIVSALAHTLRERLGAGSTPIAAPPLSYTLDPVLSHAASAPRANAQALRALLEMRVALDAFSRPVDGAFR</sequence>
<dbReference type="RefSeq" id="WP_201699185.1">
    <property type="nucleotide sequence ID" value="NZ_CAJHCQ010000018.1"/>
</dbReference>
<feature type="transmembrane region" description="Helical" evidence="1">
    <location>
        <begin position="352"/>
        <end position="372"/>
    </location>
</feature>
<reference evidence="2 3" key="1">
    <citation type="submission" date="2020-10" db="EMBL/GenBank/DDBJ databases">
        <authorList>
            <person name="Peeters C."/>
        </authorList>
    </citation>
    <scope>NUCLEOTIDE SEQUENCE [LARGE SCALE GENOMIC DNA]</scope>
    <source>
        <strain evidence="2 3">LMG 27952</strain>
    </source>
</reference>
<name>A0ABN7I8P8_9BURK</name>
<feature type="transmembrane region" description="Helical" evidence="1">
    <location>
        <begin position="384"/>
        <end position="403"/>
    </location>
</feature>
<dbReference type="Proteomes" id="UP000656319">
    <property type="component" value="Unassembled WGS sequence"/>
</dbReference>
<comment type="caution">
    <text evidence="2">The sequence shown here is derived from an EMBL/GenBank/DDBJ whole genome shotgun (WGS) entry which is preliminary data.</text>
</comment>
<dbReference type="Pfam" id="PF04632">
    <property type="entry name" value="FUSC"/>
    <property type="match status" value="1"/>
</dbReference>
<keyword evidence="1" id="KW-0812">Transmembrane</keyword>
<dbReference type="EMBL" id="CAJHCQ010000018">
    <property type="protein sequence ID" value="CAD6554653.1"/>
    <property type="molecule type" value="Genomic_DNA"/>
</dbReference>
<protein>
    <submittedName>
        <fullName evidence="2">p-hydroxybenzoic acid efflux pump subunit AaeB</fullName>
    </submittedName>
</protein>
<feature type="transmembrane region" description="Helical" evidence="1">
    <location>
        <begin position="483"/>
        <end position="505"/>
    </location>
</feature>
<keyword evidence="1" id="KW-1133">Transmembrane helix</keyword>
<gene>
    <name evidence="2" type="primary">aaeB_4</name>
    <name evidence="2" type="ORF">LMG27952_05651</name>
</gene>
<evidence type="ECO:0000256" key="1">
    <source>
        <dbReference type="SAM" id="Phobius"/>
    </source>
</evidence>
<evidence type="ECO:0000313" key="3">
    <source>
        <dbReference type="Proteomes" id="UP000656319"/>
    </source>
</evidence>
<feature type="transmembrane region" description="Helical" evidence="1">
    <location>
        <begin position="82"/>
        <end position="100"/>
    </location>
</feature>
<feature type="transmembrane region" description="Helical" evidence="1">
    <location>
        <begin position="459"/>
        <end position="477"/>
    </location>
</feature>